<organism evidence="2 3">
    <name type="scientific">Cadophora malorum</name>
    <dbReference type="NCBI Taxonomy" id="108018"/>
    <lineage>
        <taxon>Eukaryota</taxon>
        <taxon>Fungi</taxon>
        <taxon>Dikarya</taxon>
        <taxon>Ascomycota</taxon>
        <taxon>Pezizomycotina</taxon>
        <taxon>Leotiomycetes</taxon>
        <taxon>Helotiales</taxon>
        <taxon>Ploettnerulaceae</taxon>
        <taxon>Cadophora</taxon>
    </lineage>
</organism>
<dbReference type="Pfam" id="PF06985">
    <property type="entry name" value="HET"/>
    <property type="match status" value="1"/>
</dbReference>
<proteinExistence type="predicted"/>
<dbReference type="OrthoDB" id="3548654at2759"/>
<sequence length="569" mass="64345">MIKCQIIHASLYGPPNYVAISYAWGDAGNTRKIELEGSLVPISVSLYGALDAIRQKSESVLAWVDALCIDQSNKDERTQQVQLMTSIYSTAESVAIWLGPEEDDSNLAADLLREVVDQASQPEVVSRLLSSRVGQRDLAGVVSLFERDYWKRLWVVQEIFNARSITVYCGPTKLPWSVYRKASQTFSRHRTELDVYFPGGQRNGRRATVPPTQFSYSQVLVYQGPGSLPNLKSYMGLGQDSLLEVLRACRRKLASDPRDKLFAVLGALPEETRMEFRADYSLSVKDVYTEVVDYLLKTTESMDVICDAIHFPVHTGSTDLPSYVPDWSHIPQTAAMGHKYHFKASADRKADCRFLDERLNKLELSAIYLDTISFHGMAVGTLCTLGDYLMAFLHWRALLLGTLENESEEASLMVQDSFCRTLSLGQVPPSWDKKDQWRDVCYYVFASLLRERLSHMSLDLKLARCADAKLDVGIDNRRQFLQKHFGDQMMGRCFCRTGEGWLGMGSGFMLPGDIVVVPMGCSTPVLLRQEGTRREYRFVGDVYIHGYMHGRAVDELKNGKRKLVKYVLH</sequence>
<dbReference type="EMBL" id="JAFJYH010000175">
    <property type="protein sequence ID" value="KAG4416756.1"/>
    <property type="molecule type" value="Genomic_DNA"/>
</dbReference>
<dbReference type="InterPro" id="IPR010730">
    <property type="entry name" value="HET"/>
</dbReference>
<feature type="domain" description="Heterokaryon incompatibility" evidence="1">
    <location>
        <begin position="17"/>
        <end position="158"/>
    </location>
</feature>
<name>A0A8H7W3X5_9HELO</name>
<dbReference type="PANTHER" id="PTHR24148:SF73">
    <property type="entry name" value="HET DOMAIN PROTEIN (AFU_ORTHOLOGUE AFUA_8G01020)"/>
    <property type="match status" value="1"/>
</dbReference>
<evidence type="ECO:0000313" key="3">
    <source>
        <dbReference type="Proteomes" id="UP000664132"/>
    </source>
</evidence>
<accession>A0A8H7W3X5</accession>
<dbReference type="PANTHER" id="PTHR24148">
    <property type="entry name" value="ANKYRIN REPEAT DOMAIN-CONTAINING PROTEIN 39 HOMOLOG-RELATED"/>
    <property type="match status" value="1"/>
</dbReference>
<comment type="caution">
    <text evidence="2">The sequence shown here is derived from an EMBL/GenBank/DDBJ whole genome shotgun (WGS) entry which is preliminary data.</text>
</comment>
<evidence type="ECO:0000313" key="2">
    <source>
        <dbReference type="EMBL" id="KAG4416756.1"/>
    </source>
</evidence>
<dbReference type="Proteomes" id="UP000664132">
    <property type="component" value="Unassembled WGS sequence"/>
</dbReference>
<protein>
    <recommendedName>
        <fullName evidence="1">Heterokaryon incompatibility domain-containing protein</fullName>
    </recommendedName>
</protein>
<evidence type="ECO:0000259" key="1">
    <source>
        <dbReference type="Pfam" id="PF06985"/>
    </source>
</evidence>
<dbReference type="AlphaFoldDB" id="A0A8H7W3X5"/>
<keyword evidence="3" id="KW-1185">Reference proteome</keyword>
<dbReference type="InterPro" id="IPR052895">
    <property type="entry name" value="HetReg/Transcr_Mod"/>
</dbReference>
<dbReference type="Pfam" id="PF26639">
    <property type="entry name" value="Het-6_barrel"/>
    <property type="match status" value="1"/>
</dbReference>
<reference evidence="2" key="1">
    <citation type="submission" date="2021-02" db="EMBL/GenBank/DDBJ databases">
        <title>Genome sequence Cadophora malorum strain M34.</title>
        <authorList>
            <person name="Stefanovic E."/>
            <person name="Vu D."/>
            <person name="Scully C."/>
            <person name="Dijksterhuis J."/>
            <person name="Roader J."/>
            <person name="Houbraken J."/>
        </authorList>
    </citation>
    <scope>NUCLEOTIDE SEQUENCE</scope>
    <source>
        <strain evidence="2">M34</strain>
    </source>
</reference>
<gene>
    <name evidence="2" type="ORF">IFR04_010085</name>
</gene>